<dbReference type="SUPFAM" id="SSF54373">
    <property type="entry name" value="FAD-linked reductases, C-terminal domain"/>
    <property type="match status" value="1"/>
</dbReference>
<dbReference type="PANTHER" id="PTHR43563:SF1">
    <property type="entry name" value="AMINE OXIDASE [FLAVIN-CONTAINING] B"/>
    <property type="match status" value="1"/>
</dbReference>
<comment type="similarity">
    <text evidence="2">Belongs to the flavin monoamine oxidase family.</text>
</comment>
<sequence length="507" mass="55428">MARSLIAQLAARHGPRASALDRRKFLQLTLAAGAGLLLSSAGTKVERPGRDSRKRVVVIGAGFGGLACAFELRAVGYDVVVLEARDRVGGRVLSFNAANRNAFLRGRNIEGGGELIGSNHPAWMSYAKAFKFDLLDMTKNEDPAVLPIVIDGRLLPFDESLELWGHMEDGLRRMNALASGVIADAPWMTPDAPRLDRTSTATWIHGLSLPEHVKQAMLINQVSDNGQAAEWQSLLGQLTAIKGGGLETFWTHSEVYRCRGGNDRLAHALATRIGTERVRLSAPVESVRRENGRLEVTTRDGQRLECDDVVLATPPSTWKTIEFRPSLPTAMRPQMGTNTKYLAHVKQRFWKKGSPPRSQYGLSNGLIQQTWDATDGQGAVDRSNDGACLTAFSGGPVVGRAEKLPPEDRDRAFASEYERLYPGFGANLVKTRYMDWPKDPWTRASYSFPAPGQVTTVGPLLASAHLGGHLHIAGEHACYQFVGYMEGALHSGAAVARRLAMRDRVSR</sequence>
<dbReference type="Gene3D" id="3.50.50.60">
    <property type="entry name" value="FAD/NAD(P)-binding domain"/>
    <property type="match status" value="1"/>
</dbReference>
<dbReference type="InterPro" id="IPR036188">
    <property type="entry name" value="FAD/NAD-bd_sf"/>
</dbReference>
<evidence type="ECO:0000256" key="1">
    <source>
        <dbReference type="ARBA" id="ARBA00001974"/>
    </source>
</evidence>
<protein>
    <submittedName>
        <fullName evidence="6">FAD-dependent oxidoreductase</fullName>
    </submittedName>
</protein>
<dbReference type="Pfam" id="PF01593">
    <property type="entry name" value="Amino_oxidase"/>
    <property type="match status" value="1"/>
</dbReference>
<evidence type="ECO:0000313" key="7">
    <source>
        <dbReference type="Proteomes" id="UP000580839"/>
    </source>
</evidence>
<dbReference type="AlphaFoldDB" id="A0A849SPD5"/>
<proteinExistence type="inferred from homology"/>
<feature type="binding site" evidence="4">
    <location>
        <begin position="83"/>
        <end position="84"/>
    </location>
    <ligand>
        <name>FAD</name>
        <dbReference type="ChEBI" id="CHEBI:57692"/>
    </ligand>
</feature>
<dbReference type="GO" id="GO:0016491">
    <property type="term" value="F:oxidoreductase activity"/>
    <property type="evidence" value="ECO:0007669"/>
    <property type="project" value="UniProtKB-KW"/>
</dbReference>
<comment type="caution">
    <text evidence="6">The sequence shown here is derived from an EMBL/GenBank/DDBJ whole genome shotgun (WGS) entry which is preliminary data.</text>
</comment>
<dbReference type="InterPro" id="IPR002937">
    <property type="entry name" value="Amino_oxidase"/>
</dbReference>
<organism evidence="6 7">
    <name type="scientific">Eiseniibacteriota bacterium</name>
    <dbReference type="NCBI Taxonomy" id="2212470"/>
    <lineage>
        <taxon>Bacteria</taxon>
        <taxon>Candidatus Eiseniibacteriota</taxon>
    </lineage>
</organism>
<dbReference type="InterPro" id="IPR001613">
    <property type="entry name" value="Flavin_amine_oxidase"/>
</dbReference>
<feature type="binding site" evidence="4">
    <location>
        <position position="284"/>
    </location>
    <ligand>
        <name>FAD</name>
        <dbReference type="ChEBI" id="CHEBI:57692"/>
    </ligand>
</feature>
<dbReference type="InterPro" id="IPR050703">
    <property type="entry name" value="Flavin_MAO"/>
</dbReference>
<comment type="cofactor">
    <cofactor evidence="1">
        <name>FAD</name>
        <dbReference type="ChEBI" id="CHEBI:57692"/>
    </cofactor>
</comment>
<dbReference type="SUPFAM" id="SSF51905">
    <property type="entry name" value="FAD/NAD(P)-binding domain"/>
    <property type="match status" value="1"/>
</dbReference>
<reference evidence="6 7" key="1">
    <citation type="submission" date="2020-04" db="EMBL/GenBank/DDBJ databases">
        <title>Metagenomic profiling of ammonia- and methane-oxidizing microorganisms in a Dutch drinking water treatment plant.</title>
        <authorList>
            <person name="Poghosyan L."/>
            <person name="Leucker S."/>
        </authorList>
    </citation>
    <scope>NUCLEOTIDE SEQUENCE [LARGE SCALE GENOMIC DNA]</scope>
    <source>
        <strain evidence="6">S-RSF-IL-03</strain>
    </source>
</reference>
<evidence type="ECO:0000256" key="3">
    <source>
        <dbReference type="ARBA" id="ARBA00023002"/>
    </source>
</evidence>
<dbReference type="Gene3D" id="3.90.660.10">
    <property type="match status" value="1"/>
</dbReference>
<evidence type="ECO:0000313" key="6">
    <source>
        <dbReference type="EMBL" id="NOT35643.1"/>
    </source>
</evidence>
<dbReference type="EMBL" id="JABFRW010000208">
    <property type="protein sequence ID" value="NOT35643.1"/>
    <property type="molecule type" value="Genomic_DNA"/>
</dbReference>
<evidence type="ECO:0000259" key="5">
    <source>
        <dbReference type="Pfam" id="PF01593"/>
    </source>
</evidence>
<dbReference type="PANTHER" id="PTHR43563">
    <property type="entry name" value="AMINE OXIDASE"/>
    <property type="match status" value="1"/>
</dbReference>
<feature type="domain" description="Amine oxidase" evidence="5">
    <location>
        <begin position="64"/>
        <end position="499"/>
    </location>
</feature>
<dbReference type="Gene3D" id="1.10.405.10">
    <property type="entry name" value="Guanine Nucleotide Dissociation Inhibitor, domain 1"/>
    <property type="match status" value="1"/>
</dbReference>
<gene>
    <name evidence="6" type="ORF">HOP12_15990</name>
</gene>
<accession>A0A849SPD5</accession>
<name>A0A849SPD5_UNCEI</name>
<keyword evidence="3" id="KW-0560">Oxidoreductase</keyword>
<dbReference type="PRINTS" id="PR00757">
    <property type="entry name" value="AMINEOXDASEF"/>
</dbReference>
<evidence type="ECO:0000256" key="2">
    <source>
        <dbReference type="ARBA" id="ARBA00005995"/>
    </source>
</evidence>
<evidence type="ECO:0000256" key="4">
    <source>
        <dbReference type="PIRSR" id="PIRSR601613-1"/>
    </source>
</evidence>
<dbReference type="Proteomes" id="UP000580839">
    <property type="component" value="Unassembled WGS sequence"/>
</dbReference>